<dbReference type="InterPro" id="IPR029016">
    <property type="entry name" value="GAF-like_dom_sf"/>
</dbReference>
<reference evidence="1 2" key="1">
    <citation type="submission" date="2014-10" db="EMBL/GenBank/DDBJ databases">
        <title>Kaistella jeonii genome.</title>
        <authorList>
            <person name="Clayton J.T."/>
            <person name="Newman J.D."/>
        </authorList>
    </citation>
    <scope>NUCLEOTIDE SEQUENCE [LARGE SCALE GENOMIC DNA]</scope>
    <source>
        <strain evidence="1 2">DSM 17048</strain>
    </source>
</reference>
<sequence>MENLHLKISPFQLQLSFHKYLKVLEDIRDHDDVDFRRDYAGSVLKKIENIPEFQNGIYDFGFIEIHQELIRQVLADLFPVALTHNEIKAANFPFTNGTFNYTKRFRTILDDAGFDFEMKYRAVEEDDFYIFKCSIIILKFYKKEIQYNLPLYYDIPTADGIIKHYKTTINGDFIDVYPKLETTIPTNEEVDFLLENLEDIKLWKQFFPPESWVMKGFTIITLIDTTAEVSLQDLKSKLLKFDIENFTIDDDFTTLFRSYFNIPDLFFGIIPFNKKDRKFKRIEMFQNVLSNHAVEFLVEISQVINLDDARYQHLNFHKHPVIISDIEKLDEEIKNSVAFQILKANKIRSFIVLPLIFNTRLMAALEFNSNFKNAFSQLKLKKIEFIIPSILYTIQRFHFERINQLEAIIQREYTVIQKSVYWKFQQQAEEFFSAKMANKNYNFQEITFENLVPLYGQTDIQSSSQLRSSCLSLDLNTQIISLREIISKISDKLVSKFYIELKDFEEEICCNLKADTEQRFQGFLKHKIHPFLRECDFPEINNFRTNYFSKIFLENEIFYDERKKLDDSIATTNCELATLLDAEQIKAQEIFPHYFERFKTDGVEHNLYIGSSINPSLHFDSKYVSALREWQLKTVCSMEQKFHKIQKDLPIPLEVTSLIMAYNNEISIRFRMDEKRFDVDGAYNSRYEIIKKRIEKANIKGTKNRLVTPRKITIVYFSEASKNEFLQFLKPLQKTGILEQKIEDLQVEDLQGIIGLRALRISLILSI</sequence>
<dbReference type="Gene3D" id="3.30.450.40">
    <property type="match status" value="1"/>
</dbReference>
<gene>
    <name evidence="1" type="ORF">OA86_11790</name>
</gene>
<organism evidence="1 2">
    <name type="scientific">Kaistella jeonii</name>
    <dbReference type="NCBI Taxonomy" id="266749"/>
    <lineage>
        <taxon>Bacteria</taxon>
        <taxon>Pseudomonadati</taxon>
        <taxon>Bacteroidota</taxon>
        <taxon>Flavobacteriia</taxon>
        <taxon>Flavobacteriales</taxon>
        <taxon>Weeksellaceae</taxon>
        <taxon>Chryseobacterium group</taxon>
        <taxon>Kaistella</taxon>
    </lineage>
</organism>
<dbReference type="OrthoDB" id="627374at2"/>
<dbReference type="SUPFAM" id="SSF55781">
    <property type="entry name" value="GAF domain-like"/>
    <property type="match status" value="1"/>
</dbReference>
<proteinExistence type="predicted"/>
<evidence type="ECO:0000313" key="2">
    <source>
        <dbReference type="Proteomes" id="UP000031473"/>
    </source>
</evidence>
<protein>
    <recommendedName>
        <fullName evidence="3">GAF domain-containing protein</fullName>
    </recommendedName>
</protein>
<evidence type="ECO:0000313" key="1">
    <source>
        <dbReference type="EMBL" id="KIA88197.1"/>
    </source>
</evidence>
<dbReference type="STRING" id="266749.SAMN05421876_11114"/>
<evidence type="ECO:0008006" key="3">
    <source>
        <dbReference type="Google" id="ProtNLM"/>
    </source>
</evidence>
<dbReference type="AlphaFoldDB" id="A0A0C1F4V2"/>
<keyword evidence="2" id="KW-1185">Reference proteome</keyword>
<dbReference type="EMBL" id="JSYL01000009">
    <property type="protein sequence ID" value="KIA88197.1"/>
    <property type="molecule type" value="Genomic_DNA"/>
</dbReference>
<accession>A0A0C1F4V2</accession>
<name>A0A0C1F4V2_9FLAO</name>
<comment type="caution">
    <text evidence="1">The sequence shown here is derived from an EMBL/GenBank/DDBJ whole genome shotgun (WGS) entry which is preliminary data.</text>
</comment>
<dbReference type="Proteomes" id="UP000031473">
    <property type="component" value="Unassembled WGS sequence"/>
</dbReference>